<dbReference type="PANTHER" id="PTHR10353">
    <property type="entry name" value="GLYCOSYL HYDROLASE"/>
    <property type="match status" value="1"/>
</dbReference>
<proteinExistence type="inferred from homology"/>
<dbReference type="FunFam" id="3.20.20.80:FF:000013">
    <property type="entry name" value="lactase-phlorizin hydrolase"/>
    <property type="match status" value="1"/>
</dbReference>
<dbReference type="InterPro" id="IPR033132">
    <property type="entry name" value="GH_1_N_CS"/>
</dbReference>
<dbReference type="GO" id="GO:0004553">
    <property type="term" value="F:hydrolase activity, hydrolyzing O-glycosyl compounds"/>
    <property type="evidence" value="ECO:0007669"/>
    <property type="project" value="InterPro"/>
</dbReference>
<dbReference type="AlphaFoldDB" id="A0A9X9M0G4"/>
<evidence type="ECO:0000256" key="2">
    <source>
        <dbReference type="ARBA" id="ARBA00011738"/>
    </source>
</evidence>
<reference evidence="7 8" key="1">
    <citation type="submission" date="2018-10" db="EMBL/GenBank/DDBJ databases">
        <authorList>
            <person name="Ekblom R."/>
            <person name="Jareborg N."/>
        </authorList>
    </citation>
    <scope>NUCLEOTIDE SEQUENCE [LARGE SCALE GENOMIC DNA]</scope>
    <source>
        <tissue evidence="7">Muscle</tissue>
    </source>
</reference>
<evidence type="ECO:0000256" key="4">
    <source>
        <dbReference type="ARBA" id="ARBA00023180"/>
    </source>
</evidence>
<evidence type="ECO:0000256" key="3">
    <source>
        <dbReference type="ARBA" id="ARBA00022801"/>
    </source>
</evidence>
<evidence type="ECO:0000256" key="5">
    <source>
        <dbReference type="ARBA" id="ARBA00023295"/>
    </source>
</evidence>
<keyword evidence="8" id="KW-1185">Reference proteome</keyword>
<dbReference type="Proteomes" id="UP000269945">
    <property type="component" value="Unassembled WGS sequence"/>
</dbReference>
<comment type="caution">
    <text evidence="7">The sequence shown here is derived from an EMBL/GenBank/DDBJ whole genome shotgun (WGS) entry which is preliminary data.</text>
</comment>
<dbReference type="EMBL" id="CYRY02034294">
    <property type="protein sequence ID" value="VCX10681.1"/>
    <property type="molecule type" value="Genomic_DNA"/>
</dbReference>
<dbReference type="Pfam" id="PF00232">
    <property type="entry name" value="Glyco_hydro_1"/>
    <property type="match status" value="1"/>
</dbReference>
<dbReference type="Gene3D" id="3.20.20.80">
    <property type="entry name" value="Glycosidases"/>
    <property type="match status" value="1"/>
</dbReference>
<protein>
    <recommendedName>
        <fullName evidence="9">Beta-glucosidase</fullName>
    </recommendedName>
</protein>
<dbReference type="GO" id="GO:0005975">
    <property type="term" value="P:carbohydrate metabolic process"/>
    <property type="evidence" value="ECO:0007669"/>
    <property type="project" value="InterPro"/>
</dbReference>
<name>A0A9X9M0G4_GULGU</name>
<dbReference type="PANTHER" id="PTHR10353:SF68">
    <property type="entry name" value="BETA-KLOTHO"/>
    <property type="match status" value="1"/>
</dbReference>
<evidence type="ECO:0000313" key="7">
    <source>
        <dbReference type="EMBL" id="VCX10681.1"/>
    </source>
</evidence>
<organism evidence="7 8">
    <name type="scientific">Gulo gulo</name>
    <name type="common">Wolverine</name>
    <name type="synonym">Gluton</name>
    <dbReference type="NCBI Taxonomy" id="48420"/>
    <lineage>
        <taxon>Eukaryota</taxon>
        <taxon>Metazoa</taxon>
        <taxon>Chordata</taxon>
        <taxon>Craniata</taxon>
        <taxon>Vertebrata</taxon>
        <taxon>Euteleostomi</taxon>
        <taxon>Mammalia</taxon>
        <taxon>Eutheria</taxon>
        <taxon>Laurasiatheria</taxon>
        <taxon>Carnivora</taxon>
        <taxon>Caniformia</taxon>
        <taxon>Musteloidea</taxon>
        <taxon>Mustelidae</taxon>
        <taxon>Guloninae</taxon>
        <taxon>Gulo</taxon>
    </lineage>
</organism>
<accession>A0A9X9M0G4</accession>
<dbReference type="InterPro" id="IPR001360">
    <property type="entry name" value="Glyco_hydro_1"/>
</dbReference>
<evidence type="ECO:0000313" key="8">
    <source>
        <dbReference type="Proteomes" id="UP000269945"/>
    </source>
</evidence>
<dbReference type="InterPro" id="IPR017853">
    <property type="entry name" value="GH"/>
</dbReference>
<evidence type="ECO:0000256" key="1">
    <source>
        <dbReference type="ARBA" id="ARBA00010838"/>
    </source>
</evidence>
<evidence type="ECO:0008006" key="9">
    <source>
        <dbReference type="Google" id="ProtNLM"/>
    </source>
</evidence>
<evidence type="ECO:0000256" key="6">
    <source>
        <dbReference type="RuleBase" id="RU003690"/>
    </source>
</evidence>
<keyword evidence="5" id="KW-0326">Glycosidase</keyword>
<keyword evidence="4" id="KW-0325">Glycoprotein</keyword>
<comment type="subunit">
    <text evidence="2">Homodimer.</text>
</comment>
<gene>
    <name evidence="7" type="ORF">BN2614_LOCUS4</name>
</gene>
<dbReference type="SUPFAM" id="SSF51445">
    <property type="entry name" value="(Trans)glycosidases"/>
    <property type="match status" value="1"/>
</dbReference>
<comment type="similarity">
    <text evidence="1 6">Belongs to the glycosyl hydrolase 1 family.</text>
</comment>
<keyword evidence="3" id="KW-0378">Hydrolase</keyword>
<sequence length="510" mass="56631">MTHVVAIHLSQGRSKPQSHPCVPLSSQPCSGPCSQTGGWSLQASARRDVGRAAGSSPQGSAYRRVWATFANQSRAERDAFLRDVFPEDFLWGISTGAFNVEGGWAEGGRGPSVWDPLGHLNAARGAVTPEVASDSYHKVDTDVALLRGLRAQVYKFSISWSRIFPSGRGHRPSPQGVAYYSRLVDSLLAAGIEPMATLFHWDLPRALQEHGGWQNDSVVDGFLDYAAFCFATFGDRVKMWVTFHEPWVMSYAGYGTGRHAPGLSDPGVASFKVAHLVLKAHARVWHHYNSHYRLQQQGRVGIVLNSDWAEPLSPERPEDLTASERFLHFMLGWFAHPIFVDGDYPAALKAQIQQMNQRCSSPVAQLPEFTEAEKQLLKGSADFLGLSHYTSRLISKTQEDSCIPSYDTIGGFSQHVDPAWPQTSSPWIYVVPWGIRRLLQFVYLEYTRGKVPIYLAGNGMPIGETEDLFEDSSRVDYFNKYINEVLKGKNDGYVGDWKVGGTSPSLQSFV</sequence>
<dbReference type="PROSITE" id="PS00653">
    <property type="entry name" value="GLYCOSYL_HYDROL_F1_2"/>
    <property type="match status" value="1"/>
</dbReference>